<proteinExistence type="inferred from homology"/>
<feature type="domain" description="SLBB" evidence="19">
    <location>
        <begin position="143"/>
        <end position="252"/>
    </location>
</feature>
<feature type="chain" id="PRO_5026745010" evidence="16">
    <location>
        <begin position="31"/>
        <end position="385"/>
    </location>
</feature>
<evidence type="ECO:0000259" key="18">
    <source>
        <dbReference type="Pfam" id="PF10531"/>
    </source>
</evidence>
<dbReference type="GO" id="GO:0009279">
    <property type="term" value="C:cell outer membrane"/>
    <property type="evidence" value="ECO:0007669"/>
    <property type="project" value="UniProtKB-SubCell"/>
</dbReference>
<dbReference type="Gene3D" id="3.30.1950.10">
    <property type="entry name" value="wza like domain"/>
    <property type="match status" value="1"/>
</dbReference>
<dbReference type="Proteomes" id="UP000481033">
    <property type="component" value="Unassembled WGS sequence"/>
</dbReference>
<comment type="subcellular location">
    <subcellularLocation>
        <location evidence="1">Cell outer membrane</location>
        <topology evidence="1">Multi-pass membrane protein</topology>
    </subcellularLocation>
</comment>
<reference evidence="20 21" key="1">
    <citation type="journal article" date="2020" name="Microb. Ecol.">
        <title>Ecogenomics of the Marine Benthic Filamentous Cyanobacterium Adonisia.</title>
        <authorList>
            <person name="Walter J.M."/>
            <person name="Coutinho F.H."/>
            <person name="Leomil L."/>
            <person name="Hargreaves P.I."/>
            <person name="Campeao M.E."/>
            <person name="Vieira V.V."/>
            <person name="Silva B.S."/>
            <person name="Fistarol G.O."/>
            <person name="Salomon P.S."/>
            <person name="Sawabe T."/>
            <person name="Mino S."/>
            <person name="Hosokawa M."/>
            <person name="Miyashita H."/>
            <person name="Maruyama F."/>
            <person name="van Verk M.C."/>
            <person name="Dutilh B.E."/>
            <person name="Thompson C.C."/>
            <person name="Thompson F.L."/>
        </authorList>
    </citation>
    <scope>NUCLEOTIDE SEQUENCE [LARGE SCALE GENOMIC DNA]</scope>
    <source>
        <strain evidence="20 21">CCMR0081</strain>
    </source>
</reference>
<dbReference type="Pfam" id="PF10531">
    <property type="entry name" value="SLBB"/>
    <property type="match status" value="1"/>
</dbReference>
<keyword evidence="4" id="KW-1134">Transmembrane beta strand</keyword>
<evidence type="ECO:0000256" key="2">
    <source>
        <dbReference type="ARBA" id="ARBA00009450"/>
    </source>
</evidence>
<dbReference type="InterPro" id="IPR003715">
    <property type="entry name" value="Poly_export_N"/>
</dbReference>
<protein>
    <submittedName>
        <fullName evidence="20">Polysaccharide export protein</fullName>
    </submittedName>
</protein>
<dbReference type="InterPro" id="IPR049712">
    <property type="entry name" value="Poly_export"/>
</dbReference>
<comment type="caution">
    <text evidence="20">The sequence shown here is derived from an EMBL/GenBank/DDBJ whole genome shotgun (WGS) entry which is preliminary data.</text>
</comment>
<keyword evidence="10" id="KW-0626">Porin</keyword>
<keyword evidence="8" id="KW-0625">Polysaccharide transport</keyword>
<evidence type="ECO:0000256" key="4">
    <source>
        <dbReference type="ARBA" id="ARBA00022452"/>
    </source>
</evidence>
<accession>A0A6M0RQ85</accession>
<keyword evidence="5" id="KW-0762">Sugar transport</keyword>
<evidence type="ECO:0000256" key="1">
    <source>
        <dbReference type="ARBA" id="ARBA00004571"/>
    </source>
</evidence>
<evidence type="ECO:0000256" key="5">
    <source>
        <dbReference type="ARBA" id="ARBA00022597"/>
    </source>
</evidence>
<keyword evidence="12" id="KW-0564">Palmitate</keyword>
<evidence type="ECO:0000259" key="17">
    <source>
        <dbReference type="Pfam" id="PF02563"/>
    </source>
</evidence>
<sequence>MKKHFSTRGIFLIKLTLMCLVLGESAGRYAVAQSTTPAEPSLPPLPVETSSSSELAAPDPTVGESYILGVGDYLRVDVFNIPDYSGEFRVLSSGNLNIPIVGAIDVEGLSLQQAKVQIEQTLEPYVQRPVVTLSVLETRPIQIAIAGEVHRPGSYRISAQSGTNVAAEDIPTLTQAIELAGGITQLADIRQIEVQRRLPRSSAALVSSATLLADQRHKENKSQTVAVNLWNLLKEGNLNEDLQLQDGDRIIIPTASNLNSDEAAELATASFSPDEISVNVVGEVESPGNIRIPPNTPLNQAILAAGGFNNRARKGTVRLVRLNLNGTVSQSDIDIDFAQGINEETNPSLRPNDTVIVQRSGVASVGDAFSSVLSPLNFVLRLLGI</sequence>
<evidence type="ECO:0000256" key="16">
    <source>
        <dbReference type="SAM" id="SignalP"/>
    </source>
</evidence>
<gene>
    <name evidence="20" type="ORF">DXZ20_22460</name>
</gene>
<evidence type="ECO:0000256" key="7">
    <source>
        <dbReference type="ARBA" id="ARBA00022729"/>
    </source>
</evidence>
<keyword evidence="6" id="KW-0812">Transmembrane</keyword>
<dbReference type="InterPro" id="IPR054765">
    <property type="entry name" value="SLBB_dom"/>
</dbReference>
<organism evidence="20 21">
    <name type="scientific">Adonisia turfae CCMR0081</name>
    <dbReference type="NCBI Taxonomy" id="2292702"/>
    <lineage>
        <taxon>Bacteria</taxon>
        <taxon>Bacillati</taxon>
        <taxon>Cyanobacteriota</taxon>
        <taxon>Adonisia</taxon>
        <taxon>Adonisia turfae</taxon>
    </lineage>
</organism>
<feature type="signal peptide" evidence="16">
    <location>
        <begin position="1"/>
        <end position="30"/>
    </location>
</feature>
<evidence type="ECO:0000256" key="6">
    <source>
        <dbReference type="ARBA" id="ARBA00022692"/>
    </source>
</evidence>
<dbReference type="AlphaFoldDB" id="A0A6M0RQ85"/>
<dbReference type="RefSeq" id="WP_163670900.1">
    <property type="nucleotide sequence ID" value="NZ_QXHD01000004.1"/>
</dbReference>
<dbReference type="EMBL" id="QXHD01000004">
    <property type="protein sequence ID" value="NEZ58356.1"/>
    <property type="molecule type" value="Genomic_DNA"/>
</dbReference>
<dbReference type="Pfam" id="PF22461">
    <property type="entry name" value="SLBB_2"/>
    <property type="match status" value="1"/>
</dbReference>
<dbReference type="PANTHER" id="PTHR33619">
    <property type="entry name" value="POLYSACCHARIDE EXPORT PROTEIN GFCE-RELATED"/>
    <property type="match status" value="1"/>
</dbReference>
<evidence type="ECO:0000313" key="21">
    <source>
        <dbReference type="Proteomes" id="UP000481033"/>
    </source>
</evidence>
<keyword evidence="13" id="KW-0998">Cell outer membrane</keyword>
<dbReference type="InterPro" id="IPR019554">
    <property type="entry name" value="Soluble_ligand-bd"/>
</dbReference>
<evidence type="ECO:0000256" key="13">
    <source>
        <dbReference type="ARBA" id="ARBA00023237"/>
    </source>
</evidence>
<dbReference type="GO" id="GO:0015159">
    <property type="term" value="F:polysaccharide transmembrane transporter activity"/>
    <property type="evidence" value="ECO:0007669"/>
    <property type="project" value="InterPro"/>
</dbReference>
<evidence type="ECO:0000259" key="19">
    <source>
        <dbReference type="Pfam" id="PF22461"/>
    </source>
</evidence>
<dbReference type="PANTHER" id="PTHR33619:SF3">
    <property type="entry name" value="POLYSACCHARIDE EXPORT PROTEIN GFCE-RELATED"/>
    <property type="match status" value="1"/>
</dbReference>
<keyword evidence="3" id="KW-0813">Transport</keyword>
<feature type="domain" description="Soluble ligand binding" evidence="18">
    <location>
        <begin position="278"/>
        <end position="328"/>
    </location>
</feature>
<name>A0A6M0RQ85_9CYAN</name>
<evidence type="ECO:0000256" key="9">
    <source>
        <dbReference type="ARBA" id="ARBA00023065"/>
    </source>
</evidence>
<dbReference type="Gene3D" id="3.10.560.10">
    <property type="entry name" value="Outer membrane lipoprotein wza domain like"/>
    <property type="match status" value="2"/>
</dbReference>
<feature type="domain" description="Polysaccharide export protein N-terminal" evidence="17">
    <location>
        <begin position="63"/>
        <end position="135"/>
    </location>
</feature>
<keyword evidence="9" id="KW-0406">Ion transport</keyword>
<dbReference type="GO" id="GO:0006811">
    <property type="term" value="P:monoatomic ion transport"/>
    <property type="evidence" value="ECO:0007669"/>
    <property type="project" value="UniProtKB-KW"/>
</dbReference>
<feature type="region of interest" description="Disordered" evidence="15">
    <location>
        <begin position="35"/>
        <end position="58"/>
    </location>
</feature>
<keyword evidence="21" id="KW-1185">Reference proteome</keyword>
<keyword evidence="7 16" id="KW-0732">Signal</keyword>
<keyword evidence="14" id="KW-0449">Lipoprotein</keyword>
<evidence type="ECO:0000256" key="8">
    <source>
        <dbReference type="ARBA" id="ARBA00023047"/>
    </source>
</evidence>
<evidence type="ECO:0000256" key="14">
    <source>
        <dbReference type="ARBA" id="ARBA00023288"/>
    </source>
</evidence>
<dbReference type="GO" id="GO:0015288">
    <property type="term" value="F:porin activity"/>
    <property type="evidence" value="ECO:0007669"/>
    <property type="project" value="UniProtKB-KW"/>
</dbReference>
<keyword evidence="11" id="KW-0472">Membrane</keyword>
<evidence type="ECO:0000256" key="3">
    <source>
        <dbReference type="ARBA" id="ARBA00022448"/>
    </source>
</evidence>
<evidence type="ECO:0000256" key="10">
    <source>
        <dbReference type="ARBA" id="ARBA00023114"/>
    </source>
</evidence>
<evidence type="ECO:0000256" key="12">
    <source>
        <dbReference type="ARBA" id="ARBA00023139"/>
    </source>
</evidence>
<dbReference type="Pfam" id="PF02563">
    <property type="entry name" value="Poly_export"/>
    <property type="match status" value="1"/>
</dbReference>
<evidence type="ECO:0000256" key="15">
    <source>
        <dbReference type="SAM" id="MobiDB-lite"/>
    </source>
</evidence>
<evidence type="ECO:0000313" key="20">
    <source>
        <dbReference type="EMBL" id="NEZ58356.1"/>
    </source>
</evidence>
<dbReference type="GO" id="GO:0046930">
    <property type="term" value="C:pore complex"/>
    <property type="evidence" value="ECO:0007669"/>
    <property type="project" value="UniProtKB-KW"/>
</dbReference>
<comment type="similarity">
    <text evidence="2">Belongs to the BexD/CtrA/VexA family.</text>
</comment>
<evidence type="ECO:0000256" key="11">
    <source>
        <dbReference type="ARBA" id="ARBA00023136"/>
    </source>
</evidence>